<dbReference type="InterPro" id="IPR020858">
    <property type="entry name" value="Serum_albumin-like"/>
</dbReference>
<evidence type="ECO:0000256" key="12">
    <source>
        <dbReference type="ARBA" id="ARBA00029834"/>
    </source>
</evidence>
<keyword evidence="9" id="KW-1015">Disulfide bond</keyword>
<evidence type="ECO:0000256" key="6">
    <source>
        <dbReference type="ARBA" id="ARBA00022729"/>
    </source>
</evidence>
<evidence type="ECO:0000256" key="3">
    <source>
        <dbReference type="ARBA" id="ARBA00020134"/>
    </source>
</evidence>
<dbReference type="Pfam" id="PF09164">
    <property type="entry name" value="VitD-bind_III"/>
    <property type="match status" value="1"/>
</dbReference>
<feature type="signal peptide" evidence="15">
    <location>
        <begin position="1"/>
        <end position="16"/>
    </location>
</feature>
<reference evidence="17" key="2">
    <citation type="submission" date="2025-08" db="UniProtKB">
        <authorList>
            <consortium name="Ensembl"/>
        </authorList>
    </citation>
    <scope>IDENTIFICATION</scope>
    <source>
        <strain evidence="17">2N</strain>
    </source>
</reference>
<dbReference type="Ensembl" id="ENSCPOT00000015558.3">
    <property type="protein sequence ID" value="ENSCPOP00000013891.3"/>
    <property type="gene ID" value="ENSCPOG00000015408.4"/>
</dbReference>
<feature type="domain" description="Albumin" evidence="16">
    <location>
        <begin position="209"/>
        <end position="394"/>
    </location>
</feature>
<dbReference type="InParanoid" id="H0VTA4"/>
<dbReference type="GeneTree" id="ENSGT00390000000113"/>
<dbReference type="GO" id="GO:0072562">
    <property type="term" value="C:blood microparticle"/>
    <property type="evidence" value="ECO:0007669"/>
    <property type="project" value="TreeGrafter"/>
</dbReference>
<dbReference type="SMART" id="SM00103">
    <property type="entry name" value="ALBUMIN"/>
    <property type="match status" value="2"/>
</dbReference>
<dbReference type="GO" id="GO:0005737">
    <property type="term" value="C:cytoplasm"/>
    <property type="evidence" value="ECO:0007669"/>
    <property type="project" value="TreeGrafter"/>
</dbReference>
<dbReference type="AlphaFoldDB" id="H0VTA4"/>
<comment type="subcellular location">
    <subcellularLocation>
        <location evidence="2">Secreted</location>
    </subcellularLocation>
</comment>
<dbReference type="PROSITE" id="PS00212">
    <property type="entry name" value="ALBUMIN_1"/>
    <property type="match status" value="1"/>
</dbReference>
<keyword evidence="10" id="KW-0325">Glycoprotein</keyword>
<evidence type="ECO:0000256" key="9">
    <source>
        <dbReference type="ARBA" id="ARBA00023157"/>
    </source>
</evidence>
<evidence type="ECO:0000256" key="4">
    <source>
        <dbReference type="ARBA" id="ARBA00022448"/>
    </source>
</evidence>
<dbReference type="GeneID" id="100730070"/>
<dbReference type="InterPro" id="IPR015247">
    <property type="entry name" value="VitD-bind_III"/>
</dbReference>
<dbReference type="eggNOG" id="ENOG502QTPW">
    <property type="taxonomic scope" value="Eukaryota"/>
</dbReference>
<dbReference type="PANTHER" id="PTHR11385:SF11">
    <property type="entry name" value="VITAMIN D-BINDING PROTEIN"/>
    <property type="match status" value="1"/>
</dbReference>
<evidence type="ECO:0000256" key="5">
    <source>
        <dbReference type="ARBA" id="ARBA00022525"/>
    </source>
</evidence>
<reference evidence="17" key="3">
    <citation type="submission" date="2025-09" db="UniProtKB">
        <authorList>
            <consortium name="Ensembl"/>
        </authorList>
    </citation>
    <scope>IDENTIFICATION</scope>
    <source>
        <strain evidence="17">2N</strain>
    </source>
</reference>
<feature type="chain" id="PRO_5011786225" description="Vitamin D-binding protein" evidence="15">
    <location>
        <begin position="17"/>
        <end position="476"/>
    </location>
</feature>
<evidence type="ECO:0000256" key="7">
    <source>
        <dbReference type="ARBA" id="ARBA00022737"/>
    </source>
</evidence>
<evidence type="ECO:0000256" key="14">
    <source>
        <dbReference type="ARBA" id="ARBA00046813"/>
    </source>
</evidence>
<dbReference type="Gene3D" id="1.10.246.10">
    <property type="match status" value="5"/>
</dbReference>
<keyword evidence="6 15" id="KW-0732">Signal</keyword>
<accession>H0VTA4</accession>
<dbReference type="OMA" id="STCCISP"/>
<dbReference type="PROSITE" id="PS51438">
    <property type="entry name" value="ALBUMIN_2"/>
    <property type="match status" value="2"/>
</dbReference>
<dbReference type="Proteomes" id="UP000005447">
    <property type="component" value="Unassembled WGS sequence"/>
</dbReference>
<evidence type="ECO:0000256" key="8">
    <source>
        <dbReference type="ARBA" id="ARBA00022897"/>
    </source>
</evidence>
<dbReference type="InterPro" id="IPR014760">
    <property type="entry name" value="Serum_albumin_N"/>
</dbReference>
<dbReference type="InterPro" id="IPR020857">
    <property type="entry name" value="Serum_albumin_CS"/>
</dbReference>
<evidence type="ECO:0000259" key="16">
    <source>
        <dbReference type="PROSITE" id="PS51438"/>
    </source>
</evidence>
<dbReference type="PANTHER" id="PTHR11385">
    <property type="entry name" value="SERUM ALBUMIN-RELATED"/>
    <property type="match status" value="1"/>
</dbReference>
<dbReference type="FunCoup" id="H0VTA4">
    <property type="interactions" value="168"/>
</dbReference>
<dbReference type="CDD" id="cd00015">
    <property type="entry name" value="ALBUMIN"/>
    <property type="match status" value="1"/>
</dbReference>
<evidence type="ECO:0000256" key="1">
    <source>
        <dbReference type="ARBA" id="ARBA00002354"/>
    </source>
</evidence>
<dbReference type="InterPro" id="IPR000264">
    <property type="entry name" value="ALB/AFP/VDB"/>
</dbReference>
<gene>
    <name evidence="17" type="primary">GC</name>
</gene>
<dbReference type="GO" id="GO:0090482">
    <property type="term" value="F:vitamin transmembrane transporter activity"/>
    <property type="evidence" value="ECO:0007669"/>
    <property type="project" value="InterPro"/>
</dbReference>
<evidence type="ECO:0000313" key="17">
    <source>
        <dbReference type="Ensembl" id="ENSCPOP00000013891.3"/>
    </source>
</evidence>
<dbReference type="STRING" id="10141.ENSCPOP00000013891"/>
<reference evidence="18" key="1">
    <citation type="journal article" date="2011" name="Nature">
        <title>A high-resolution map of human evolutionary constraint using 29 mammals.</title>
        <authorList>
            <person name="Lindblad-Toh K."/>
            <person name="Garber M."/>
            <person name="Zuk O."/>
            <person name="Lin M.F."/>
            <person name="Parker B.J."/>
            <person name="Washietl S."/>
            <person name="Kheradpour P."/>
            <person name="Ernst J."/>
            <person name="Jordan G."/>
            <person name="Mauceli E."/>
            <person name="Ward L.D."/>
            <person name="Lowe C.B."/>
            <person name="Holloway A.K."/>
            <person name="Clamp M."/>
            <person name="Gnerre S."/>
            <person name="Alfoldi J."/>
            <person name="Beal K."/>
            <person name="Chang J."/>
            <person name="Clawson H."/>
            <person name="Cuff J."/>
            <person name="Di Palma F."/>
            <person name="Fitzgerald S."/>
            <person name="Flicek P."/>
            <person name="Guttman M."/>
            <person name="Hubisz M.J."/>
            <person name="Jaffe D.B."/>
            <person name="Jungreis I."/>
            <person name="Kent W.J."/>
            <person name="Kostka D."/>
            <person name="Lara M."/>
            <person name="Martins A.L."/>
            <person name="Massingham T."/>
            <person name="Moltke I."/>
            <person name="Raney B.J."/>
            <person name="Rasmussen M.D."/>
            <person name="Robinson J."/>
            <person name="Stark A."/>
            <person name="Vilella A.J."/>
            <person name="Wen J."/>
            <person name="Xie X."/>
            <person name="Zody M.C."/>
            <person name="Baldwin J."/>
            <person name="Bloom T."/>
            <person name="Chin C.W."/>
            <person name="Heiman D."/>
            <person name="Nicol R."/>
            <person name="Nusbaum C."/>
            <person name="Young S."/>
            <person name="Wilkinson J."/>
            <person name="Worley K.C."/>
            <person name="Kovar C.L."/>
            <person name="Muzny D.M."/>
            <person name="Gibbs R.A."/>
            <person name="Cree A."/>
            <person name="Dihn H.H."/>
            <person name="Fowler G."/>
            <person name="Jhangiani S."/>
            <person name="Joshi V."/>
            <person name="Lee S."/>
            <person name="Lewis L.R."/>
            <person name="Nazareth L.V."/>
            <person name="Okwuonu G."/>
            <person name="Santibanez J."/>
            <person name="Warren W.C."/>
            <person name="Mardis E.R."/>
            <person name="Weinstock G.M."/>
            <person name="Wilson R.K."/>
            <person name="Delehaunty K."/>
            <person name="Dooling D."/>
            <person name="Fronik C."/>
            <person name="Fulton L."/>
            <person name="Fulton B."/>
            <person name="Graves T."/>
            <person name="Minx P."/>
            <person name="Sodergren E."/>
            <person name="Birney E."/>
            <person name="Margulies E.H."/>
            <person name="Herrero J."/>
            <person name="Green E.D."/>
            <person name="Haussler D."/>
            <person name="Siepel A."/>
            <person name="Goldman N."/>
            <person name="Pollard K.S."/>
            <person name="Pedersen J.S."/>
            <person name="Lander E.S."/>
            <person name="Kellis M."/>
        </authorList>
    </citation>
    <scope>NUCLEOTIDE SEQUENCE [LARGE SCALE GENOMIC DNA]</scope>
    <source>
        <strain evidence="18">2N</strain>
    </source>
</reference>
<dbReference type="VEuPathDB" id="HostDB:ENSCPOG00000015408"/>
<evidence type="ECO:0000313" key="18">
    <source>
        <dbReference type="Proteomes" id="UP000005447"/>
    </source>
</evidence>
<keyword evidence="8" id="KW-0848">Vitamin D</keyword>
<feature type="domain" description="Albumin" evidence="16">
    <location>
        <begin position="16"/>
        <end position="208"/>
    </location>
</feature>
<dbReference type="KEGG" id="cpoc:100730070"/>
<keyword evidence="18" id="KW-1185">Reference proteome</keyword>
<dbReference type="HOGENOM" id="CLU_045992_0_0_1"/>
<dbReference type="CTD" id="2638"/>
<comment type="function">
    <text evidence="1">Involved in vitamin D transport and storage, scavenging of extracellular G-actin, enhancement of the chemotactic activity of C5 alpha for neutrophils in inflammation and macrophage activation.</text>
</comment>
<sequence length="476" mass="53242">MKLVLFLLLAVALGRALERGRDFERDKVCKELTNLGKDEFRTLSLILYSRKFSRGTFEQVSQLVQEVVALTEECCAEGAAPDCYDSRTAALSAKSCESDSPFPVHEGTPACCAAEGLERKLCMAALSHQPQEFPTYVEPTNEEICEAFKKDPRRFADQFVYEYSSNYGQVPLLLLVSYTKSYLSMVGSCCTSPNPTVCFLKERLQIRHLSLLTTMSNRVCSQYAVNGKEKSQISHLIKLAQKAPTADLKDVLSLAEDITTILSKCCESTSEDCMAKELPEYTVRVCDNLSKKNSKFEECCREETPLGIFTCVYFMPAAPQVKLQAVELPTNTEVCGQKSTKALDQYTFELSRRTPIPEVFLSKILEPTLKSLNECCDSEDSASCFTDKGSQLKKELSSFIEKGQELCADYSENTFTEYKKKLTERLRTKLPGATPTELAGQVERHSDFASKCCSINSPPRYCDAQIDAEMKARLQS</sequence>
<dbReference type="InterPro" id="IPR000213">
    <property type="entry name" value="VitD-bd"/>
</dbReference>
<dbReference type="PRINTS" id="PR00804">
    <property type="entry name" value="VITAMNDBNDNG"/>
</dbReference>
<organism evidence="17 18">
    <name type="scientific">Cavia porcellus</name>
    <name type="common">Guinea pig</name>
    <dbReference type="NCBI Taxonomy" id="10141"/>
    <lineage>
        <taxon>Eukaryota</taxon>
        <taxon>Metazoa</taxon>
        <taxon>Chordata</taxon>
        <taxon>Craniata</taxon>
        <taxon>Vertebrata</taxon>
        <taxon>Euteleostomi</taxon>
        <taxon>Mammalia</taxon>
        <taxon>Eutheria</taxon>
        <taxon>Euarchontoglires</taxon>
        <taxon>Glires</taxon>
        <taxon>Rodentia</taxon>
        <taxon>Hystricomorpha</taxon>
        <taxon>Caviidae</taxon>
        <taxon>Cavia</taxon>
    </lineage>
</organism>
<dbReference type="SUPFAM" id="SSF48552">
    <property type="entry name" value="Serum albumin-like"/>
    <property type="match status" value="3"/>
</dbReference>
<dbReference type="GO" id="GO:0042359">
    <property type="term" value="P:vitamin D metabolic process"/>
    <property type="evidence" value="ECO:0007669"/>
    <property type="project" value="Ensembl"/>
</dbReference>
<keyword evidence="5" id="KW-0964">Secreted</keyword>
<evidence type="ECO:0000256" key="11">
    <source>
        <dbReference type="ARBA" id="ARBA00023203"/>
    </source>
</evidence>
<dbReference type="OrthoDB" id="9874779at2759"/>
<evidence type="ECO:0000256" key="2">
    <source>
        <dbReference type="ARBA" id="ARBA00004613"/>
    </source>
</evidence>
<keyword evidence="4" id="KW-0813">Transport</keyword>
<dbReference type="Pfam" id="PF00273">
    <property type="entry name" value="Serum_albumin"/>
    <property type="match status" value="2"/>
</dbReference>
<comment type="subunit">
    <text evidence="14">Associates with membrane-bound immunoglobulin on the surface of B-lymphocytes and with IgG Fc receptor on the membranes of T-lymphocytes. Interacts with LRP2; the interaction is required for renal uptake of GC in complex with 25-hydroxyvitamin D3.</text>
</comment>
<dbReference type="Bgee" id="ENSCPOG00000015408">
    <property type="expression patterns" value="Expressed in liver and 5 other cell types or tissues"/>
</dbReference>
<dbReference type="EMBL" id="AAKN02040214">
    <property type="status" value="NOT_ANNOTATED_CDS"/>
    <property type="molecule type" value="Genomic_DNA"/>
</dbReference>
<dbReference type="RefSeq" id="XP_013005577.1">
    <property type="nucleotide sequence ID" value="XM_013150123.3"/>
</dbReference>
<dbReference type="EMBL" id="AAKN02040213">
    <property type="status" value="NOT_ANNOTATED_CDS"/>
    <property type="molecule type" value="Genomic_DNA"/>
</dbReference>
<protein>
    <recommendedName>
        <fullName evidence="3">Vitamin D-binding protein</fullName>
    </recommendedName>
    <alternativeName>
        <fullName evidence="12">Gc-globulin</fullName>
    </alternativeName>
    <alternativeName>
        <fullName evidence="13">Group-specific component</fullName>
    </alternativeName>
</protein>
<keyword evidence="11" id="KW-0009">Actin-binding</keyword>
<evidence type="ECO:0000256" key="13">
    <source>
        <dbReference type="ARBA" id="ARBA00032443"/>
    </source>
</evidence>
<proteinExistence type="predicted"/>
<dbReference type="GO" id="GO:1902118">
    <property type="term" value="F:calcidiol binding"/>
    <property type="evidence" value="ECO:0007669"/>
    <property type="project" value="Ensembl"/>
</dbReference>
<dbReference type="GO" id="GO:0003779">
    <property type="term" value="F:actin binding"/>
    <property type="evidence" value="ECO:0007669"/>
    <property type="project" value="UniProtKB-KW"/>
</dbReference>
<name>H0VTA4_CAVPO</name>
<evidence type="ECO:0000256" key="15">
    <source>
        <dbReference type="SAM" id="SignalP"/>
    </source>
</evidence>
<evidence type="ECO:0000256" key="10">
    <source>
        <dbReference type="ARBA" id="ARBA00023180"/>
    </source>
</evidence>
<keyword evidence="7" id="KW-0677">Repeat</keyword>
<dbReference type="PRINTS" id="PR00802">
    <property type="entry name" value="SERUMALBUMIN"/>
</dbReference>